<reference evidence="5" key="1">
    <citation type="submission" date="2015-11" db="EMBL/GenBank/DDBJ databases">
        <title>De novo transcriptome assembly of four potential Pierce s Disease insect vectors from Arizona vineyards.</title>
        <authorList>
            <person name="Tassone E.E."/>
        </authorList>
    </citation>
    <scope>NUCLEOTIDE SEQUENCE</scope>
</reference>
<dbReference type="InterPro" id="IPR053207">
    <property type="entry name" value="Non-NMDA_GluR_Accessory"/>
</dbReference>
<dbReference type="CDD" id="cd00041">
    <property type="entry name" value="CUB"/>
    <property type="match status" value="1"/>
</dbReference>
<dbReference type="InterPro" id="IPR000859">
    <property type="entry name" value="CUB_dom"/>
</dbReference>
<organism evidence="5">
    <name type="scientific">Graphocephala atropunctata</name>
    <dbReference type="NCBI Taxonomy" id="36148"/>
    <lineage>
        <taxon>Eukaryota</taxon>
        <taxon>Metazoa</taxon>
        <taxon>Ecdysozoa</taxon>
        <taxon>Arthropoda</taxon>
        <taxon>Hexapoda</taxon>
        <taxon>Insecta</taxon>
        <taxon>Pterygota</taxon>
        <taxon>Neoptera</taxon>
        <taxon>Paraneoptera</taxon>
        <taxon>Hemiptera</taxon>
        <taxon>Auchenorrhyncha</taxon>
        <taxon>Membracoidea</taxon>
        <taxon>Cicadellidae</taxon>
        <taxon>Cicadellinae</taxon>
        <taxon>Cicadellini</taxon>
        <taxon>Graphocephala</taxon>
    </lineage>
</organism>
<sequence>MRVLWILVITRVLTQAQVVWTPIYFEGNNQVDMWTARAEGCRCSFDLSRQDCACCVKEGGCQCGLQSPSRCSQCGIHQYCNNMCNITLSSRNLYEKSRKSHGQIKSPSVEGPAFCWYRLLPDSGQRVEIQIYRLVSVGRFNGTSCVGGFVQLVSGLDSIPRAHDGQICGVDERFAPPVVIFEDRGAATLIFQILERTERSQFLAYFSFTPRNGTQQQPALGFQSRGGRRIEHTECDWVYQDSWCRDSGPCRLATPGYPGLYGPNKLCKYLITTSSSHTRVRIKFHSLSLPPKEHCSTDFVKVYHGSSTSSPVLATLCGNRKQEIVHAGPNLLIQFSSGPLVSPFHYNGFVASLDFVERPTTTQPTVRTTLKSTARTTETTLLRDALWNSTGQPPCELLYYSNQSRNGLFDSRGLLQESQQNCSLVFIGGPTDLVFISLANYNLRSTSCRSLVELYDGFSKNAQARLIKRICSPIAKRTRDNTGRFQDRENYISTSNVLQLNFRRSVPSVSMEDMEYVQGAFLFHDELLQGTPTPSSLCDVEYRSQTSHSRGKLTNPGETEIYWTVDGSLECTQRLVPMENQSVSLNIVSLRRLAADTHCHTECGDGGCKCVTNLLPLEHMDHLQILTDLGQPLCCICGPFQEEWLPVGVRSWLPLRLVYYVARYNWATKGFEYETDYRFQNNYVCGHHVMTQHSGVINSVNMTAPTQLNYFLHQSCTWKLDSNVERQLTIYMFSHQNRPCSAWNLSIHEYYEQGPEHTGKQLHTFCSRDGPKNYTLPFKLNIVIIRLRAMTNTPPQFRIKWRSQVVRANTRTSGYIPTAASSTPRDVTMATALLCLALASLS</sequence>
<dbReference type="Pfam" id="PF00431">
    <property type="entry name" value="CUB"/>
    <property type="match status" value="1"/>
</dbReference>
<evidence type="ECO:0000313" key="5">
    <source>
        <dbReference type="EMBL" id="JAT35540.1"/>
    </source>
</evidence>
<name>A0A1B6MHU7_9HEMI</name>
<feature type="signal peptide" evidence="3">
    <location>
        <begin position="1"/>
        <end position="16"/>
    </location>
</feature>
<accession>A0A1B6MHU7</accession>
<dbReference type="SMART" id="SM00042">
    <property type="entry name" value="CUB"/>
    <property type="match status" value="2"/>
</dbReference>
<evidence type="ECO:0000259" key="4">
    <source>
        <dbReference type="PROSITE" id="PS01180"/>
    </source>
</evidence>
<comment type="caution">
    <text evidence="2">Lacks conserved residue(s) required for the propagation of feature annotation.</text>
</comment>
<dbReference type="PANTHER" id="PTHR47537:SF3">
    <property type="entry name" value="CUB DOMAIN-CONTAINING PROTEIN"/>
    <property type="match status" value="1"/>
</dbReference>
<dbReference type="Gene3D" id="2.60.120.290">
    <property type="entry name" value="Spermadhesin, CUB domain"/>
    <property type="match status" value="2"/>
</dbReference>
<feature type="domain" description="CUB" evidence="4">
    <location>
        <begin position="84"/>
        <end position="209"/>
    </location>
</feature>
<evidence type="ECO:0000256" key="3">
    <source>
        <dbReference type="SAM" id="SignalP"/>
    </source>
</evidence>
<feature type="chain" id="PRO_5008588387" description="CUB domain-containing protein" evidence="3">
    <location>
        <begin position="17"/>
        <end position="842"/>
    </location>
</feature>
<evidence type="ECO:0000256" key="1">
    <source>
        <dbReference type="ARBA" id="ARBA00023157"/>
    </source>
</evidence>
<feature type="domain" description="CUB" evidence="4">
    <location>
        <begin position="235"/>
        <end position="356"/>
    </location>
</feature>
<keyword evidence="1" id="KW-1015">Disulfide bond</keyword>
<dbReference type="SUPFAM" id="SSF49854">
    <property type="entry name" value="Spermadhesin, CUB domain"/>
    <property type="match status" value="3"/>
</dbReference>
<dbReference type="InterPro" id="IPR035914">
    <property type="entry name" value="Sperma_CUB_dom_sf"/>
</dbReference>
<dbReference type="PROSITE" id="PS01180">
    <property type="entry name" value="CUB"/>
    <property type="match status" value="2"/>
</dbReference>
<dbReference type="GO" id="GO:0005886">
    <property type="term" value="C:plasma membrane"/>
    <property type="evidence" value="ECO:0007669"/>
    <property type="project" value="TreeGrafter"/>
</dbReference>
<dbReference type="PANTHER" id="PTHR47537">
    <property type="entry name" value="CUBILIN"/>
    <property type="match status" value="1"/>
</dbReference>
<protein>
    <recommendedName>
        <fullName evidence="4">CUB domain-containing protein</fullName>
    </recommendedName>
</protein>
<proteinExistence type="predicted"/>
<dbReference type="EMBL" id="GEBQ01004437">
    <property type="protein sequence ID" value="JAT35540.1"/>
    <property type="molecule type" value="Transcribed_RNA"/>
</dbReference>
<keyword evidence="3" id="KW-0732">Signal</keyword>
<evidence type="ECO:0000256" key="2">
    <source>
        <dbReference type="PROSITE-ProRule" id="PRU00059"/>
    </source>
</evidence>
<gene>
    <name evidence="5" type="ORF">g.1146</name>
</gene>
<dbReference type="AlphaFoldDB" id="A0A1B6MHU7"/>